<keyword evidence="3 4" id="KW-0326">Glycosidase</keyword>
<dbReference type="InterPro" id="IPR012334">
    <property type="entry name" value="Pectin_lyas_fold"/>
</dbReference>
<evidence type="ECO:0000256" key="5">
    <source>
        <dbReference type="SAM" id="MobiDB-lite"/>
    </source>
</evidence>
<evidence type="ECO:0000313" key="7">
    <source>
        <dbReference type="Proteomes" id="UP000437862"/>
    </source>
</evidence>
<gene>
    <name evidence="6" type="ORF">GO485_05810</name>
</gene>
<dbReference type="InterPro" id="IPR000743">
    <property type="entry name" value="Glyco_hydro_28"/>
</dbReference>
<sequence length="491" mass="53829">MHCRTLGRHAAGVPSRSNIPGEAHVPSPSNYRRKLILAGCVVPLLPACAAIRPARAYEEVHVAAPFAMPPIRIPDFAGAPRFPITDFGADQRDQARTSAAIARAIDAAHAAGGGIVVVPAGVWPTAKIHLKSHVNLHVAAGATLLFSAQPTDYLPAVHTTWEGLECYNYSPLVYAYECENVALTGTGTLRAQLDVWRVWYARPKAHMDALVRLYDMSAKGTPLPVQQRDMTVGDANLRPQFVQFNRCRHVLVEDVTIEDSPFWVLHPYLSRDVVIRRVKITAHGHNNDGVDPEMSQNVLIEDCVFDQGDDAISVKSGRDRDAWRLDTPSRNIVMRNCRIKNGHQLCAIGSELSGGIENVFVDNCHFDHTGSNVPSTINNILYVKTNERRGGYVRNIHLSNVTATSVKGGVLAVETDVLYQWKTLLPTYERRLTAIEGLHVSNVTVQDAGFVCLIKGEAEQPVRDVSLRGVRVARIGGTAVTNVNVQGFVQT</sequence>
<reference evidence="6 7" key="1">
    <citation type="submission" date="2019-12" db="EMBL/GenBank/DDBJ databases">
        <title>Draft Genome Sequences of Six Type Strains of the Genus Massilia.</title>
        <authorList>
            <person name="Miess H."/>
            <person name="Frediansyah A."/>
            <person name="Goeker M."/>
            <person name="Gross H."/>
        </authorList>
    </citation>
    <scope>NUCLEOTIDE SEQUENCE [LARGE SCALE GENOMIC DNA]</scope>
    <source>
        <strain evidence="6 7">DSM 26639</strain>
    </source>
</reference>
<keyword evidence="2 4" id="KW-0378">Hydrolase</keyword>
<dbReference type="Pfam" id="PF00295">
    <property type="entry name" value="Glyco_hydro_28"/>
    <property type="match status" value="1"/>
</dbReference>
<keyword evidence="7" id="KW-1185">Reference proteome</keyword>
<proteinExistence type="inferred from homology"/>
<name>A0ABX6FN76_9BURK</name>
<dbReference type="Proteomes" id="UP000437862">
    <property type="component" value="Chromosome"/>
</dbReference>
<evidence type="ECO:0000256" key="4">
    <source>
        <dbReference type="RuleBase" id="RU361169"/>
    </source>
</evidence>
<dbReference type="InterPro" id="IPR051801">
    <property type="entry name" value="GH28_Enzymes"/>
</dbReference>
<accession>A0ABX6FN76</accession>
<comment type="similarity">
    <text evidence="1 4">Belongs to the glycosyl hydrolase 28 family.</text>
</comment>
<evidence type="ECO:0000313" key="6">
    <source>
        <dbReference type="EMBL" id="QGZ38616.1"/>
    </source>
</evidence>
<dbReference type="Gene3D" id="2.160.20.10">
    <property type="entry name" value="Single-stranded right-handed beta-helix, Pectin lyase-like"/>
    <property type="match status" value="1"/>
</dbReference>
<evidence type="ECO:0000256" key="2">
    <source>
        <dbReference type="ARBA" id="ARBA00022801"/>
    </source>
</evidence>
<dbReference type="InterPro" id="IPR011050">
    <property type="entry name" value="Pectin_lyase_fold/virulence"/>
</dbReference>
<evidence type="ECO:0000256" key="1">
    <source>
        <dbReference type="ARBA" id="ARBA00008834"/>
    </source>
</evidence>
<dbReference type="SUPFAM" id="SSF51126">
    <property type="entry name" value="Pectin lyase-like"/>
    <property type="match status" value="1"/>
</dbReference>
<dbReference type="EMBL" id="CP046904">
    <property type="protein sequence ID" value="QGZ38616.1"/>
    <property type="molecule type" value="Genomic_DNA"/>
</dbReference>
<dbReference type="InterPro" id="IPR006626">
    <property type="entry name" value="PbH1"/>
</dbReference>
<dbReference type="SMART" id="SM00710">
    <property type="entry name" value="PbH1"/>
    <property type="match status" value="5"/>
</dbReference>
<dbReference type="PANTHER" id="PTHR31339:SF9">
    <property type="entry name" value="PLASMIN AND FIBRONECTIN-BINDING PROTEIN A"/>
    <property type="match status" value="1"/>
</dbReference>
<organism evidence="6 7">
    <name type="scientific">Pseudoduganella flava</name>
    <dbReference type="NCBI Taxonomy" id="871742"/>
    <lineage>
        <taxon>Bacteria</taxon>
        <taxon>Pseudomonadati</taxon>
        <taxon>Pseudomonadota</taxon>
        <taxon>Betaproteobacteria</taxon>
        <taxon>Burkholderiales</taxon>
        <taxon>Oxalobacteraceae</taxon>
        <taxon>Telluria group</taxon>
        <taxon>Pseudoduganella</taxon>
    </lineage>
</organism>
<dbReference type="GO" id="GO:0016787">
    <property type="term" value="F:hydrolase activity"/>
    <property type="evidence" value="ECO:0007669"/>
    <property type="project" value="UniProtKB-KW"/>
</dbReference>
<protein>
    <submittedName>
        <fullName evidence="6">Glycoside hydrolase family 28 protein</fullName>
    </submittedName>
</protein>
<evidence type="ECO:0000256" key="3">
    <source>
        <dbReference type="ARBA" id="ARBA00023295"/>
    </source>
</evidence>
<feature type="region of interest" description="Disordered" evidence="5">
    <location>
        <begin position="1"/>
        <end position="25"/>
    </location>
</feature>
<dbReference type="PANTHER" id="PTHR31339">
    <property type="entry name" value="PECTIN LYASE-RELATED"/>
    <property type="match status" value="1"/>
</dbReference>